<dbReference type="OrthoDB" id="9804504at2"/>
<organism evidence="3 4">
    <name type="scientific">Trichlorobacter lovleyi (strain ATCC BAA-1151 / DSM 17278 / SZ)</name>
    <name type="common">Geobacter lovleyi</name>
    <dbReference type="NCBI Taxonomy" id="398767"/>
    <lineage>
        <taxon>Bacteria</taxon>
        <taxon>Pseudomonadati</taxon>
        <taxon>Thermodesulfobacteriota</taxon>
        <taxon>Desulfuromonadia</taxon>
        <taxon>Geobacterales</taxon>
        <taxon>Geobacteraceae</taxon>
        <taxon>Trichlorobacter</taxon>
    </lineage>
</organism>
<dbReference type="HOGENOM" id="CLU_046932_2_3_7"/>
<dbReference type="eggNOG" id="COG0529">
    <property type="taxonomic scope" value="Bacteria"/>
</dbReference>
<dbReference type="STRING" id="398767.Glov_3388"/>
<dbReference type="EMBL" id="CP001089">
    <property type="protein sequence ID" value="ACD97094.1"/>
    <property type="molecule type" value="Genomic_DNA"/>
</dbReference>
<proteinExistence type="predicted"/>
<feature type="domain" description="APS kinase" evidence="2">
    <location>
        <begin position="8"/>
        <end position="156"/>
    </location>
</feature>
<dbReference type="PANTHER" id="PTHR42700">
    <property type="entry name" value="SULFATE ADENYLYLTRANSFERASE"/>
    <property type="match status" value="1"/>
</dbReference>
<dbReference type="SUPFAM" id="SSF52540">
    <property type="entry name" value="P-loop containing nucleoside triphosphate hydrolases"/>
    <property type="match status" value="1"/>
</dbReference>
<reference evidence="3 4" key="1">
    <citation type="submission" date="2008-05" db="EMBL/GenBank/DDBJ databases">
        <title>Complete sequence of chromosome of Geobacter lovleyi SZ.</title>
        <authorList>
            <consortium name="US DOE Joint Genome Institute"/>
            <person name="Lucas S."/>
            <person name="Copeland A."/>
            <person name="Lapidus A."/>
            <person name="Glavina del Rio T."/>
            <person name="Dalin E."/>
            <person name="Tice H."/>
            <person name="Bruce D."/>
            <person name="Goodwin L."/>
            <person name="Pitluck S."/>
            <person name="Chertkov O."/>
            <person name="Meincke L."/>
            <person name="Brettin T."/>
            <person name="Detter J.C."/>
            <person name="Han C."/>
            <person name="Tapia R."/>
            <person name="Kuske C.R."/>
            <person name="Schmutz J."/>
            <person name="Larimer F."/>
            <person name="Land M."/>
            <person name="Hauser L."/>
            <person name="Kyrpides N."/>
            <person name="Mikhailova N."/>
            <person name="Sung Y."/>
            <person name="Fletcher K.E."/>
            <person name="Ritalahti K.M."/>
            <person name="Loeffler F.E."/>
            <person name="Richardson P."/>
        </authorList>
    </citation>
    <scope>NUCLEOTIDE SEQUENCE [LARGE SCALE GENOMIC DNA]</scope>
    <source>
        <strain evidence="4">ATCC BAA-1151 / DSM 17278 / SZ</strain>
    </source>
</reference>
<dbReference type="InterPro" id="IPR027417">
    <property type="entry name" value="P-loop_NTPase"/>
</dbReference>
<keyword evidence="4" id="KW-1185">Reference proteome</keyword>
<dbReference type="KEGG" id="glo:Glov_3388"/>
<evidence type="ECO:0000313" key="4">
    <source>
        <dbReference type="Proteomes" id="UP000002420"/>
    </source>
</evidence>
<dbReference type="PANTHER" id="PTHR42700:SF1">
    <property type="entry name" value="SULFATE ADENYLYLTRANSFERASE"/>
    <property type="match status" value="1"/>
</dbReference>
<evidence type="ECO:0000256" key="1">
    <source>
        <dbReference type="ARBA" id="ARBA00022679"/>
    </source>
</evidence>
<dbReference type="Proteomes" id="UP000002420">
    <property type="component" value="Chromosome"/>
</dbReference>
<gene>
    <name evidence="3" type="ordered locus">Glov_3388</name>
</gene>
<evidence type="ECO:0000313" key="3">
    <source>
        <dbReference type="EMBL" id="ACD97094.1"/>
    </source>
</evidence>
<dbReference type="GO" id="GO:0005737">
    <property type="term" value="C:cytoplasm"/>
    <property type="evidence" value="ECO:0007669"/>
    <property type="project" value="TreeGrafter"/>
</dbReference>
<keyword evidence="1" id="KW-0808">Transferase</keyword>
<dbReference type="NCBIfam" id="NF004041">
    <property type="entry name" value="PRK05541.1"/>
    <property type="match status" value="1"/>
</dbReference>
<dbReference type="GO" id="GO:0019379">
    <property type="term" value="P:sulfate assimilation, phosphoadenylyl sulfate reduction by phosphoadenylyl-sulfate reductase (thioredoxin)"/>
    <property type="evidence" value="ECO:0007669"/>
    <property type="project" value="TreeGrafter"/>
</dbReference>
<keyword evidence="3" id="KW-0418">Kinase</keyword>
<protein>
    <submittedName>
        <fullName evidence="3">Adenylylsulfate kinase</fullName>
    </submittedName>
</protein>
<accession>B3EBQ5</accession>
<dbReference type="GO" id="GO:0016301">
    <property type="term" value="F:kinase activity"/>
    <property type="evidence" value="ECO:0007669"/>
    <property type="project" value="UniProtKB-KW"/>
</dbReference>
<dbReference type="Pfam" id="PF01583">
    <property type="entry name" value="APS_kinase"/>
    <property type="match status" value="1"/>
</dbReference>
<dbReference type="GO" id="GO:0004781">
    <property type="term" value="F:sulfate adenylyltransferase (ATP) activity"/>
    <property type="evidence" value="ECO:0007669"/>
    <property type="project" value="TreeGrafter"/>
</dbReference>
<dbReference type="GO" id="GO:0010134">
    <property type="term" value="P:sulfate assimilation via adenylyl sulfate reduction"/>
    <property type="evidence" value="ECO:0007669"/>
    <property type="project" value="TreeGrafter"/>
</dbReference>
<name>B3EBQ5_TRIL1</name>
<dbReference type="InterPro" id="IPR059117">
    <property type="entry name" value="APS_kinase_dom"/>
</dbReference>
<dbReference type="Gene3D" id="3.40.50.300">
    <property type="entry name" value="P-loop containing nucleotide triphosphate hydrolases"/>
    <property type="match status" value="1"/>
</dbReference>
<dbReference type="AlphaFoldDB" id="B3EBQ5"/>
<evidence type="ECO:0000259" key="2">
    <source>
        <dbReference type="Pfam" id="PF01583"/>
    </source>
</evidence>
<dbReference type="InterPro" id="IPR050512">
    <property type="entry name" value="Sulf_AdTrans/APS_kinase"/>
</dbReference>
<sequence length="188" mass="20866">MQTVSTQLIIWIIGLPNAGKTTVAWALKERLQNVGHAAVILDGDAMRVVLGMETSHYDLKSRTENALRIGRLAAMLADQGIIIIVAANTAIREVQEYHRQTLPGYFEVYLKSDEATRRRRDQTKQLYTRYDLGEISNVLGLDIPAEEPTAPELCIDVSDGVTSVQDTIELILQQLVPRLVQLAKPTAS</sequence>